<reference evidence="2 3" key="1">
    <citation type="journal article" date="2010" name="Stand. Genomic Sci.">
        <title>Complete genome sequence of Spirochaeta smaragdinae type strain (SEBR 4228).</title>
        <authorList>
            <person name="Mavromatis K."/>
            <person name="Yasawong M."/>
            <person name="Chertkov O."/>
            <person name="Lapidus A."/>
            <person name="Lucas S."/>
            <person name="Nolan M."/>
            <person name="Del Rio T.G."/>
            <person name="Tice H."/>
            <person name="Cheng J.F."/>
            <person name="Pitluck S."/>
            <person name="Liolios K."/>
            <person name="Ivanova N."/>
            <person name="Tapia R."/>
            <person name="Han C."/>
            <person name="Bruce D."/>
            <person name="Goodwin L."/>
            <person name="Pati A."/>
            <person name="Chen A."/>
            <person name="Palaniappan K."/>
            <person name="Land M."/>
            <person name="Hauser L."/>
            <person name="Chang Y.J."/>
            <person name="Jeffries C.D."/>
            <person name="Detter J.C."/>
            <person name="Rohde M."/>
            <person name="Brambilla E."/>
            <person name="Spring S."/>
            <person name="Goker M."/>
            <person name="Sikorski J."/>
            <person name="Woyke T."/>
            <person name="Bristow J."/>
            <person name="Eisen J.A."/>
            <person name="Markowitz V."/>
            <person name="Hugenholtz P."/>
            <person name="Klenk H.P."/>
            <person name="Kyrpides N.C."/>
        </authorList>
    </citation>
    <scope>NUCLEOTIDE SEQUENCE [LARGE SCALE GENOMIC DNA]</scope>
    <source>
        <strain evidence="3">DSM 11293 / JCM 15392 / SEBR 4228</strain>
    </source>
</reference>
<dbReference type="InterPro" id="IPR051317">
    <property type="entry name" value="Gfo/Idh/MocA_oxidoreduct"/>
</dbReference>
<name>E1R361_SEDSS</name>
<feature type="domain" description="Gfo/Idh/MocA-like oxidoreductase N-terminal" evidence="1">
    <location>
        <begin position="10"/>
        <end position="145"/>
    </location>
</feature>
<dbReference type="InterPro" id="IPR036291">
    <property type="entry name" value="NAD(P)-bd_dom_sf"/>
</dbReference>
<keyword evidence="3" id="KW-1185">Reference proteome</keyword>
<dbReference type="InterPro" id="IPR000683">
    <property type="entry name" value="Gfo/Idh/MocA-like_OxRdtase_N"/>
</dbReference>
<dbReference type="PANTHER" id="PTHR43708:SF8">
    <property type="entry name" value="OXIDOREDUCTASE"/>
    <property type="match status" value="1"/>
</dbReference>
<dbReference type="KEGG" id="ssm:Spirs_2127"/>
<evidence type="ECO:0000259" key="1">
    <source>
        <dbReference type="Pfam" id="PF01408"/>
    </source>
</evidence>
<dbReference type="HOGENOM" id="CLU_023194_9_0_12"/>
<dbReference type="EMBL" id="CP002116">
    <property type="protein sequence ID" value="ADK81247.1"/>
    <property type="molecule type" value="Genomic_DNA"/>
</dbReference>
<dbReference type="AlphaFoldDB" id="E1R361"/>
<gene>
    <name evidence="2" type="ordered locus">Spirs_2127</name>
</gene>
<dbReference type="GO" id="GO:0000166">
    <property type="term" value="F:nucleotide binding"/>
    <property type="evidence" value="ECO:0007669"/>
    <property type="project" value="InterPro"/>
</dbReference>
<dbReference type="Proteomes" id="UP000002318">
    <property type="component" value="Chromosome"/>
</dbReference>
<evidence type="ECO:0000313" key="2">
    <source>
        <dbReference type="EMBL" id="ADK81247.1"/>
    </source>
</evidence>
<accession>E1R361</accession>
<dbReference type="SUPFAM" id="SSF51735">
    <property type="entry name" value="NAD(P)-binding Rossmann-fold domains"/>
    <property type="match status" value="1"/>
</dbReference>
<proteinExistence type="predicted"/>
<dbReference type="Gene3D" id="3.40.50.720">
    <property type="entry name" value="NAD(P)-binding Rossmann-like Domain"/>
    <property type="match status" value="1"/>
</dbReference>
<sequence>MDKAMKETKQWALVGLGRIGSSLEMDERREKPCTHAGAIVVTKGVCLAGACDTSREARELFSRQWKHLDPAPLLFSDAEAMLEKLRPDLLTIATPPDTHLALVRLALSAGVPVIVCEKPIAWTLHQASTIRSLARQSKSRIIVNHERRFSADYRAVKDAIDQKRYGNLLSIHGTLYFGRSAPHKAVLIHDGTHMIDAVNFLCDAHFISKRRLGNPKSNKGTLQLCGYAGAVAVSLDIGGERDHLVFRLDLNFERGKIEIGNGLLRFLKSVESPFYSGFHSLMPDITPRFRKTGYFSTMAATAAAMVDQNGMPSPSSAEDGWAVLRAIYRV</sequence>
<dbReference type="OrthoDB" id="9815825at2"/>
<dbReference type="PANTHER" id="PTHR43708">
    <property type="entry name" value="CONSERVED EXPRESSED OXIDOREDUCTASE (EUROFUNG)"/>
    <property type="match status" value="1"/>
</dbReference>
<protein>
    <submittedName>
        <fullName evidence="2">Oxidoreductase domain protein</fullName>
    </submittedName>
</protein>
<dbReference type="STRING" id="573413.Spirs_2127"/>
<dbReference type="eggNOG" id="COG0673">
    <property type="taxonomic scope" value="Bacteria"/>
</dbReference>
<dbReference type="Pfam" id="PF01408">
    <property type="entry name" value="GFO_IDH_MocA"/>
    <property type="match status" value="1"/>
</dbReference>
<organism evidence="2 3">
    <name type="scientific">Sediminispirochaeta smaragdinae (strain DSM 11293 / JCM 15392 / SEBR 4228)</name>
    <name type="common">Spirochaeta smaragdinae</name>
    <dbReference type="NCBI Taxonomy" id="573413"/>
    <lineage>
        <taxon>Bacteria</taxon>
        <taxon>Pseudomonadati</taxon>
        <taxon>Spirochaetota</taxon>
        <taxon>Spirochaetia</taxon>
        <taxon>Spirochaetales</taxon>
        <taxon>Spirochaetaceae</taxon>
        <taxon>Sediminispirochaeta</taxon>
    </lineage>
</organism>
<evidence type="ECO:0000313" key="3">
    <source>
        <dbReference type="Proteomes" id="UP000002318"/>
    </source>
</evidence>
<dbReference type="Gene3D" id="3.30.360.10">
    <property type="entry name" value="Dihydrodipicolinate Reductase, domain 2"/>
    <property type="match status" value="1"/>
</dbReference>